<organism evidence="1 2">
    <name type="scientific">Sistotremastrum suecicum HHB10207 ss-3</name>
    <dbReference type="NCBI Taxonomy" id="1314776"/>
    <lineage>
        <taxon>Eukaryota</taxon>
        <taxon>Fungi</taxon>
        <taxon>Dikarya</taxon>
        <taxon>Basidiomycota</taxon>
        <taxon>Agaricomycotina</taxon>
        <taxon>Agaricomycetes</taxon>
        <taxon>Sistotremastrales</taxon>
        <taxon>Sistotremastraceae</taxon>
        <taxon>Sistotremastrum</taxon>
    </lineage>
</organism>
<dbReference type="AlphaFoldDB" id="A0A165YNH8"/>
<evidence type="ECO:0000313" key="1">
    <source>
        <dbReference type="EMBL" id="KZT33433.1"/>
    </source>
</evidence>
<name>A0A165YNH8_9AGAM</name>
<sequence length="52" mass="5846">MSNDILADSLRELNKTMKKIQETLVDHGHKFDILTKDAVKGTSLMSALFARL</sequence>
<proteinExistence type="predicted"/>
<accession>A0A165YNH8</accession>
<protein>
    <submittedName>
        <fullName evidence="1">Uncharacterized protein</fullName>
    </submittedName>
</protein>
<keyword evidence="2" id="KW-1185">Reference proteome</keyword>
<reference evidence="1 2" key="1">
    <citation type="journal article" date="2016" name="Mol. Biol. Evol.">
        <title>Comparative Genomics of Early-Diverging Mushroom-Forming Fungi Provides Insights into the Origins of Lignocellulose Decay Capabilities.</title>
        <authorList>
            <person name="Nagy L.G."/>
            <person name="Riley R."/>
            <person name="Tritt A."/>
            <person name="Adam C."/>
            <person name="Daum C."/>
            <person name="Floudas D."/>
            <person name="Sun H."/>
            <person name="Yadav J.S."/>
            <person name="Pangilinan J."/>
            <person name="Larsson K.H."/>
            <person name="Matsuura K."/>
            <person name="Barry K."/>
            <person name="Labutti K."/>
            <person name="Kuo R."/>
            <person name="Ohm R.A."/>
            <person name="Bhattacharya S.S."/>
            <person name="Shirouzu T."/>
            <person name="Yoshinaga Y."/>
            <person name="Martin F.M."/>
            <person name="Grigoriev I.V."/>
            <person name="Hibbett D.S."/>
        </authorList>
    </citation>
    <scope>NUCLEOTIDE SEQUENCE [LARGE SCALE GENOMIC DNA]</scope>
    <source>
        <strain evidence="1 2">HHB10207 ss-3</strain>
    </source>
</reference>
<dbReference type="EMBL" id="KV428242">
    <property type="protein sequence ID" value="KZT33433.1"/>
    <property type="molecule type" value="Genomic_DNA"/>
</dbReference>
<evidence type="ECO:0000313" key="2">
    <source>
        <dbReference type="Proteomes" id="UP000076798"/>
    </source>
</evidence>
<gene>
    <name evidence="1" type="ORF">SISSUDRAFT_1054263</name>
</gene>
<dbReference type="Proteomes" id="UP000076798">
    <property type="component" value="Unassembled WGS sequence"/>
</dbReference>